<dbReference type="Proteomes" id="UP000054721">
    <property type="component" value="Unassembled WGS sequence"/>
</dbReference>
<protein>
    <submittedName>
        <fullName evidence="2">Uncharacterized protein</fullName>
    </submittedName>
</protein>
<organism evidence="2 3">
    <name type="scientific">Trichinella nativa</name>
    <dbReference type="NCBI Taxonomy" id="6335"/>
    <lineage>
        <taxon>Eukaryota</taxon>
        <taxon>Metazoa</taxon>
        <taxon>Ecdysozoa</taxon>
        <taxon>Nematoda</taxon>
        <taxon>Enoplea</taxon>
        <taxon>Dorylaimia</taxon>
        <taxon>Trichinellida</taxon>
        <taxon>Trichinellidae</taxon>
        <taxon>Trichinella</taxon>
    </lineage>
</organism>
<dbReference type="AlphaFoldDB" id="A0A0V1KK25"/>
<gene>
    <name evidence="2" type="ORF">T02_15872</name>
</gene>
<feature type="compositionally biased region" description="Basic and acidic residues" evidence="1">
    <location>
        <begin position="1"/>
        <end position="14"/>
    </location>
</feature>
<proteinExistence type="predicted"/>
<accession>A0A0V1KK25</accession>
<feature type="region of interest" description="Disordered" evidence="1">
    <location>
        <begin position="1"/>
        <end position="24"/>
    </location>
</feature>
<evidence type="ECO:0000313" key="2">
    <source>
        <dbReference type="EMBL" id="KRZ47342.1"/>
    </source>
</evidence>
<feature type="compositionally biased region" description="Basic residues" evidence="1">
    <location>
        <begin position="15"/>
        <end position="24"/>
    </location>
</feature>
<dbReference type="EMBL" id="JYDW01000920">
    <property type="protein sequence ID" value="KRZ47342.1"/>
    <property type="molecule type" value="Genomic_DNA"/>
</dbReference>
<evidence type="ECO:0000313" key="3">
    <source>
        <dbReference type="Proteomes" id="UP000054721"/>
    </source>
</evidence>
<name>A0A0V1KK25_9BILA</name>
<comment type="caution">
    <text evidence="2">The sequence shown here is derived from an EMBL/GenBank/DDBJ whole genome shotgun (WGS) entry which is preliminary data.</text>
</comment>
<evidence type="ECO:0000256" key="1">
    <source>
        <dbReference type="SAM" id="MobiDB-lite"/>
    </source>
</evidence>
<keyword evidence="3" id="KW-1185">Reference proteome</keyword>
<reference evidence="2 3" key="1">
    <citation type="submission" date="2015-05" db="EMBL/GenBank/DDBJ databases">
        <title>Evolution of Trichinella species and genotypes.</title>
        <authorList>
            <person name="Korhonen P.K."/>
            <person name="Edoardo P."/>
            <person name="Giuseppe L.R."/>
            <person name="Gasser R.B."/>
        </authorList>
    </citation>
    <scope>NUCLEOTIDE SEQUENCE [LARGE SCALE GENOMIC DNA]</scope>
    <source>
        <strain evidence="2">ISS10</strain>
    </source>
</reference>
<sequence length="96" mass="11390">MSHNLIIEKESQTRKKERKANTKKGNMRTIEKFTVLNSVLNYHFRFLKHFILSIIEDQLGISVVAPIPFVDDDRRKLITHKWFTNADIKECHVHCQ</sequence>
<dbReference type="OrthoDB" id="5920150at2759"/>